<keyword evidence="2" id="KW-1185">Reference proteome</keyword>
<dbReference type="InterPro" id="IPR036116">
    <property type="entry name" value="FN3_sf"/>
</dbReference>
<evidence type="ECO:0008006" key="3">
    <source>
        <dbReference type="Google" id="ProtNLM"/>
    </source>
</evidence>
<evidence type="ECO:0000313" key="1">
    <source>
        <dbReference type="EMBL" id="KAH3708854.1"/>
    </source>
</evidence>
<protein>
    <recommendedName>
        <fullName evidence="3">Fibronectin type-III domain-containing protein</fullName>
    </recommendedName>
</protein>
<reference evidence="1" key="1">
    <citation type="journal article" date="2019" name="bioRxiv">
        <title>The Genome of the Zebra Mussel, Dreissena polymorpha: A Resource for Invasive Species Research.</title>
        <authorList>
            <person name="McCartney M.A."/>
            <person name="Auch B."/>
            <person name="Kono T."/>
            <person name="Mallez S."/>
            <person name="Zhang Y."/>
            <person name="Obille A."/>
            <person name="Becker A."/>
            <person name="Abrahante J.E."/>
            <person name="Garbe J."/>
            <person name="Badalamenti J.P."/>
            <person name="Herman A."/>
            <person name="Mangelson H."/>
            <person name="Liachko I."/>
            <person name="Sullivan S."/>
            <person name="Sone E.D."/>
            <person name="Koren S."/>
            <person name="Silverstein K.A.T."/>
            <person name="Beckman K.B."/>
            <person name="Gohl D.M."/>
        </authorList>
    </citation>
    <scope>NUCLEOTIDE SEQUENCE</scope>
    <source>
        <strain evidence="1">Duluth1</strain>
        <tissue evidence="1">Whole animal</tissue>
    </source>
</reference>
<dbReference type="Proteomes" id="UP000828390">
    <property type="component" value="Unassembled WGS sequence"/>
</dbReference>
<dbReference type="AlphaFoldDB" id="A0A9D3Z2B5"/>
<evidence type="ECO:0000313" key="2">
    <source>
        <dbReference type="Proteomes" id="UP000828390"/>
    </source>
</evidence>
<comment type="caution">
    <text evidence="1">The sequence shown here is derived from an EMBL/GenBank/DDBJ whole genome shotgun (WGS) entry which is preliminary data.</text>
</comment>
<dbReference type="CDD" id="cd00063">
    <property type="entry name" value="FN3"/>
    <property type="match status" value="1"/>
</dbReference>
<dbReference type="SUPFAM" id="SSF49265">
    <property type="entry name" value="Fibronectin type III"/>
    <property type="match status" value="1"/>
</dbReference>
<organism evidence="1 2">
    <name type="scientific">Dreissena polymorpha</name>
    <name type="common">Zebra mussel</name>
    <name type="synonym">Mytilus polymorpha</name>
    <dbReference type="NCBI Taxonomy" id="45954"/>
    <lineage>
        <taxon>Eukaryota</taxon>
        <taxon>Metazoa</taxon>
        <taxon>Spiralia</taxon>
        <taxon>Lophotrochozoa</taxon>
        <taxon>Mollusca</taxon>
        <taxon>Bivalvia</taxon>
        <taxon>Autobranchia</taxon>
        <taxon>Heteroconchia</taxon>
        <taxon>Euheterodonta</taxon>
        <taxon>Imparidentia</taxon>
        <taxon>Neoheterodontei</taxon>
        <taxon>Myida</taxon>
        <taxon>Dreissenoidea</taxon>
        <taxon>Dreissenidae</taxon>
        <taxon>Dreissena</taxon>
    </lineage>
</organism>
<dbReference type="InterPro" id="IPR003961">
    <property type="entry name" value="FN3_dom"/>
</dbReference>
<reference evidence="1" key="2">
    <citation type="submission" date="2020-11" db="EMBL/GenBank/DDBJ databases">
        <authorList>
            <person name="McCartney M.A."/>
            <person name="Auch B."/>
            <person name="Kono T."/>
            <person name="Mallez S."/>
            <person name="Becker A."/>
            <person name="Gohl D.M."/>
            <person name="Silverstein K.A.T."/>
            <person name="Koren S."/>
            <person name="Bechman K.B."/>
            <person name="Herman A."/>
            <person name="Abrahante J.E."/>
            <person name="Garbe J."/>
        </authorList>
    </citation>
    <scope>NUCLEOTIDE SEQUENCE</scope>
    <source>
        <strain evidence="1">Duluth1</strain>
        <tissue evidence="1">Whole animal</tissue>
    </source>
</reference>
<dbReference type="EMBL" id="JAIWYP010000014">
    <property type="protein sequence ID" value="KAH3708854.1"/>
    <property type="molecule type" value="Genomic_DNA"/>
</dbReference>
<name>A0A9D3Z2B5_DREPO</name>
<accession>A0A9D3Z2B5</accession>
<sequence>MEWDKVEDLSQITSYIYRFHSDGEIVMDWMDVGLKVTISNVNLKLKSGRTYTAEVKAVNGGGFNSSRVHSSLIIVSEPPVLTGQPVSAVFKQGQLTLDWNNVFNIISGIPHHYSLVVGSRDGFSDVVDVSYTRDHLYDVSVPASTLVSSDLNELFVKITCTYNTGLFSIYSTTYKVLLLLHFKLI</sequence>
<gene>
    <name evidence="1" type="ORF">DPMN_068313</name>
</gene>
<proteinExistence type="predicted"/>